<keyword evidence="6" id="KW-1185">Reference proteome</keyword>
<dbReference type="InterPro" id="IPR050745">
    <property type="entry name" value="Multifunctional_regulatory"/>
</dbReference>
<dbReference type="SUPFAM" id="SSF48403">
    <property type="entry name" value="Ankyrin repeat"/>
    <property type="match status" value="1"/>
</dbReference>
<dbReference type="PANTHER" id="PTHR24189:SF50">
    <property type="entry name" value="ANKYRIN REPEAT AND SOCS BOX PROTEIN 2"/>
    <property type="match status" value="1"/>
</dbReference>
<proteinExistence type="predicted"/>
<keyword evidence="2" id="KW-0040">ANK repeat</keyword>
<dbReference type="InterPro" id="IPR036770">
    <property type="entry name" value="Ankyrin_rpt-contain_sf"/>
</dbReference>
<evidence type="ECO:0000259" key="4">
    <source>
        <dbReference type="Pfam" id="PF14420"/>
    </source>
</evidence>
<organism evidence="5 6">
    <name type="scientific">Aaosphaeria arxii CBS 175.79</name>
    <dbReference type="NCBI Taxonomy" id="1450172"/>
    <lineage>
        <taxon>Eukaryota</taxon>
        <taxon>Fungi</taxon>
        <taxon>Dikarya</taxon>
        <taxon>Ascomycota</taxon>
        <taxon>Pezizomycotina</taxon>
        <taxon>Dothideomycetes</taxon>
        <taxon>Pleosporomycetidae</taxon>
        <taxon>Pleosporales</taxon>
        <taxon>Pleosporales incertae sedis</taxon>
        <taxon>Aaosphaeria</taxon>
    </lineage>
</organism>
<dbReference type="Proteomes" id="UP000799778">
    <property type="component" value="Unassembled WGS sequence"/>
</dbReference>
<dbReference type="EMBL" id="ML978069">
    <property type="protein sequence ID" value="KAF2015552.1"/>
    <property type="molecule type" value="Genomic_DNA"/>
</dbReference>
<name>A0A6A5XQV4_9PLEO</name>
<evidence type="ECO:0000256" key="3">
    <source>
        <dbReference type="SAM" id="MobiDB-lite"/>
    </source>
</evidence>
<evidence type="ECO:0000256" key="1">
    <source>
        <dbReference type="ARBA" id="ARBA00022737"/>
    </source>
</evidence>
<dbReference type="GeneID" id="54279007"/>
<dbReference type="Pfam" id="PF14420">
    <property type="entry name" value="Clr5"/>
    <property type="match status" value="1"/>
</dbReference>
<dbReference type="SMART" id="SM00248">
    <property type="entry name" value="ANK"/>
    <property type="match status" value="5"/>
</dbReference>
<feature type="region of interest" description="Disordered" evidence="3">
    <location>
        <begin position="667"/>
        <end position="709"/>
    </location>
</feature>
<dbReference type="OrthoDB" id="194358at2759"/>
<reference evidence="5" key="1">
    <citation type="journal article" date="2020" name="Stud. Mycol.">
        <title>101 Dothideomycetes genomes: a test case for predicting lifestyles and emergence of pathogens.</title>
        <authorList>
            <person name="Haridas S."/>
            <person name="Albert R."/>
            <person name="Binder M."/>
            <person name="Bloem J."/>
            <person name="Labutti K."/>
            <person name="Salamov A."/>
            <person name="Andreopoulos B."/>
            <person name="Baker S."/>
            <person name="Barry K."/>
            <person name="Bills G."/>
            <person name="Bluhm B."/>
            <person name="Cannon C."/>
            <person name="Castanera R."/>
            <person name="Culley D."/>
            <person name="Daum C."/>
            <person name="Ezra D."/>
            <person name="Gonzalez J."/>
            <person name="Henrissat B."/>
            <person name="Kuo A."/>
            <person name="Liang C."/>
            <person name="Lipzen A."/>
            <person name="Lutzoni F."/>
            <person name="Magnuson J."/>
            <person name="Mondo S."/>
            <person name="Nolan M."/>
            <person name="Ohm R."/>
            <person name="Pangilinan J."/>
            <person name="Park H.-J."/>
            <person name="Ramirez L."/>
            <person name="Alfaro M."/>
            <person name="Sun H."/>
            <person name="Tritt A."/>
            <person name="Yoshinaga Y."/>
            <person name="Zwiers L.-H."/>
            <person name="Turgeon B."/>
            <person name="Goodwin S."/>
            <person name="Spatafora J."/>
            <person name="Crous P."/>
            <person name="Grigoriev I."/>
        </authorList>
    </citation>
    <scope>NUCLEOTIDE SEQUENCE</scope>
    <source>
        <strain evidence="5">CBS 175.79</strain>
    </source>
</reference>
<feature type="compositionally biased region" description="Polar residues" evidence="3">
    <location>
        <begin position="678"/>
        <end position="709"/>
    </location>
</feature>
<evidence type="ECO:0000256" key="2">
    <source>
        <dbReference type="ARBA" id="ARBA00023043"/>
    </source>
</evidence>
<dbReference type="AlphaFoldDB" id="A0A6A5XQV4"/>
<sequence>MTKDWNSVRATIKELSVDQKKSLEDVKAIMEKKHKFRASTRAYRMKLKEWKFTRYKRRGGRAISIDDDAPTGDVDSDMDSDLTMTPAEQIESVLDGAEDLITTMDPVVQAGTMTTNILMDLLECVLDAESEKLESLLMNRPNYVNLPIGLPFEALGGRFFNHPAMRECVILQHGGQTLLDIACGLPPSACLWVLMGQQAKGSRHPLGTDLALHNAIKNGRAFTVKSLLQYNSNVNGFPETTWKPLMQAAFWNMPDITRILLDKGAIVDGTAAPLDGKNFKSALQMALEKRVDGYFNPTVRERSARNVKMLLEAGAQIHVPPAEVTKSDGSKEALTAFEVFLKPWQHDASWIKNVDALELDCLEAFIRKGADLQTSFTAFPCSATANNTFEHQVLWHSTPKISRLLVDFATPIPGANGCNLLHDLLGSCPEAKRHPADTLRDIEVLLKNGADPNLVDANGMTPLRNCIDHCPSVDVVERLQILLSRGADPEANDRTGIQPIVRAARTFSEPILSKIMDEMVKKFRGRYPQNINGHSTWTPGYFPMPTNPTFEEVLGYTCQNGQFTTDLDNMLPVDVHRVFGTAAFNLASTRFLDNMTRRDRNDFGTLTALERDQIDHVVALRQTGGVPDYKFNQDFVMALLSNITTRRIPQPTTNFTSMFISGQLPIPPSAPHTPNPIALTTSSHPQSANLSRRPSVASNDSGSSQGSIVPSTTTIRWVDIGRASKPGDLEEAMRNVLDHECKSCNNGLKLTKKEFEKHEEEHLHAITCCDVECQRRFCVAERG</sequence>
<protein>
    <submittedName>
        <fullName evidence="5">Ankyrin</fullName>
    </submittedName>
</protein>
<dbReference type="RefSeq" id="XP_033383891.1">
    <property type="nucleotide sequence ID" value="XM_033521610.1"/>
</dbReference>
<evidence type="ECO:0000313" key="6">
    <source>
        <dbReference type="Proteomes" id="UP000799778"/>
    </source>
</evidence>
<keyword evidence="1" id="KW-0677">Repeat</keyword>
<gene>
    <name evidence="5" type="ORF">BU24DRAFT_180494</name>
</gene>
<dbReference type="InterPro" id="IPR002110">
    <property type="entry name" value="Ankyrin_rpt"/>
</dbReference>
<accession>A0A6A5XQV4</accession>
<feature type="domain" description="Clr5" evidence="4">
    <location>
        <begin position="1"/>
        <end position="53"/>
    </location>
</feature>
<dbReference type="InterPro" id="IPR025676">
    <property type="entry name" value="Clr5_dom"/>
</dbReference>
<dbReference type="PANTHER" id="PTHR24189">
    <property type="entry name" value="MYOTROPHIN"/>
    <property type="match status" value="1"/>
</dbReference>
<dbReference type="Gene3D" id="1.25.40.20">
    <property type="entry name" value="Ankyrin repeat-containing domain"/>
    <property type="match status" value="2"/>
</dbReference>
<dbReference type="Pfam" id="PF12796">
    <property type="entry name" value="Ank_2"/>
    <property type="match status" value="1"/>
</dbReference>
<evidence type="ECO:0000313" key="5">
    <source>
        <dbReference type="EMBL" id="KAF2015552.1"/>
    </source>
</evidence>